<dbReference type="Gene3D" id="3.40.50.1820">
    <property type="entry name" value="alpha/beta hydrolase"/>
    <property type="match status" value="1"/>
</dbReference>
<keyword evidence="2 5" id="KW-0719">Serine esterase</keyword>
<evidence type="ECO:0000313" key="12">
    <source>
        <dbReference type="WBParaSite" id="BXY_1653000.1"/>
    </source>
</evidence>
<keyword evidence="3 5" id="KW-0378">Hydrolase</keyword>
<dbReference type="Proteomes" id="UP000659654">
    <property type="component" value="Unassembled WGS sequence"/>
</dbReference>
<dbReference type="PANTHER" id="PTHR14189">
    <property type="entry name" value="PROTEIN PHOSPHATASE METHYLESTERASE-1 RELATED"/>
    <property type="match status" value="1"/>
</dbReference>
<evidence type="ECO:0000313" key="10">
    <source>
        <dbReference type="Proteomes" id="UP000095284"/>
    </source>
</evidence>
<protein>
    <recommendedName>
        <fullName evidence="5">Protein phosphatase methylesterase 1</fullName>
        <shortName evidence="5">PME-1</shortName>
        <ecNumber evidence="5">3.1.1.-</ecNumber>
    </recommendedName>
</protein>
<dbReference type="GO" id="GO:0051723">
    <property type="term" value="F:protein methylesterase activity"/>
    <property type="evidence" value="ECO:0007669"/>
    <property type="project" value="UniProtKB-EC"/>
</dbReference>
<dbReference type="WBParaSite" id="BXY_1653000.1">
    <property type="protein sequence ID" value="BXY_1653000.1"/>
    <property type="gene ID" value="BXY_1653000"/>
</dbReference>
<dbReference type="eggNOG" id="KOG2564">
    <property type="taxonomic scope" value="Eukaryota"/>
</dbReference>
<evidence type="ECO:0000256" key="2">
    <source>
        <dbReference type="ARBA" id="ARBA00022487"/>
    </source>
</evidence>
<gene>
    <name evidence="8" type="ORF">BXYJ_LOCUS6495</name>
</gene>
<dbReference type="InterPro" id="IPR000073">
    <property type="entry name" value="AB_hydrolase_1"/>
</dbReference>
<dbReference type="EC" id="3.1.1.-" evidence="5"/>
<feature type="active site" evidence="6">
    <location>
        <position position="131"/>
    </location>
</feature>
<dbReference type="OrthoDB" id="194865at2759"/>
<feature type="domain" description="AB hydrolase-1" evidence="7">
    <location>
        <begin position="55"/>
        <end position="297"/>
    </location>
</feature>
<proteinExistence type="inferred from homology"/>
<comment type="similarity">
    <text evidence="1 5">Belongs to the AB hydrolase superfamily.</text>
</comment>
<dbReference type="SMR" id="A0A1I7SU10"/>
<dbReference type="Proteomes" id="UP000582659">
    <property type="component" value="Unassembled WGS sequence"/>
</dbReference>
<comment type="function">
    <text evidence="5">Demethylates proteins that have been reversibly carboxymethylated.</text>
</comment>
<reference evidence="12" key="1">
    <citation type="submission" date="2016-11" db="UniProtKB">
        <authorList>
            <consortium name="WormBaseParasite"/>
        </authorList>
    </citation>
    <scope>IDENTIFICATION</scope>
</reference>
<feature type="active site" evidence="6">
    <location>
        <position position="285"/>
    </location>
</feature>
<dbReference type="AlphaFoldDB" id="A0A1I7SU10"/>
<reference evidence="9" key="2">
    <citation type="submission" date="2020-08" db="EMBL/GenBank/DDBJ databases">
        <authorList>
            <person name="Kikuchi T."/>
        </authorList>
    </citation>
    <scope>NUCLEOTIDE SEQUENCE</scope>
    <source>
        <strain evidence="8">Ka4C1</strain>
    </source>
</reference>
<dbReference type="InterPro" id="IPR029058">
    <property type="entry name" value="AB_hydrolase_fold"/>
</dbReference>
<comment type="catalytic activity">
    <reaction evidence="4">
        <text>[phosphatase 2A protein]-C-terminal L-leucine methyl ester + H2O = [phosphatase 2A protein]-C-terminal L-leucine + methanol + H(+)</text>
        <dbReference type="Rhea" id="RHEA:48548"/>
        <dbReference type="Rhea" id="RHEA-COMP:12134"/>
        <dbReference type="Rhea" id="RHEA-COMP:12135"/>
        <dbReference type="ChEBI" id="CHEBI:15377"/>
        <dbReference type="ChEBI" id="CHEBI:15378"/>
        <dbReference type="ChEBI" id="CHEBI:17790"/>
        <dbReference type="ChEBI" id="CHEBI:90516"/>
        <dbReference type="ChEBI" id="CHEBI:90517"/>
        <dbReference type="EC" id="3.1.1.89"/>
    </reaction>
</comment>
<evidence type="ECO:0000256" key="5">
    <source>
        <dbReference type="PIRNR" id="PIRNR022950"/>
    </source>
</evidence>
<dbReference type="Pfam" id="PF12697">
    <property type="entry name" value="Abhydrolase_6"/>
    <property type="match status" value="1"/>
</dbReference>
<dbReference type="EMBL" id="CAJFDI010000003">
    <property type="protein sequence ID" value="CAD5221072.1"/>
    <property type="molecule type" value="Genomic_DNA"/>
</dbReference>
<feature type="active site" evidence="6">
    <location>
        <position position="156"/>
    </location>
</feature>
<dbReference type="Proteomes" id="UP000095284">
    <property type="component" value="Unplaced"/>
</dbReference>
<dbReference type="EMBL" id="CAJFCV020000003">
    <property type="protein sequence ID" value="CAG9107712.1"/>
    <property type="molecule type" value="Genomic_DNA"/>
</dbReference>
<evidence type="ECO:0000313" key="11">
    <source>
        <dbReference type="Proteomes" id="UP000659654"/>
    </source>
</evidence>
<dbReference type="SUPFAM" id="SSF53474">
    <property type="entry name" value="alpha/beta-Hydrolases"/>
    <property type="match status" value="1"/>
</dbReference>
<name>A0A1I7SU10_BURXY</name>
<evidence type="ECO:0000256" key="6">
    <source>
        <dbReference type="PIRSR" id="PIRSR022950-1"/>
    </source>
</evidence>
<dbReference type="PIRSF" id="PIRSF022950">
    <property type="entry name" value="PPase_methylesterase_euk"/>
    <property type="match status" value="1"/>
</dbReference>
<dbReference type="PANTHER" id="PTHR14189:SF0">
    <property type="entry name" value="PROTEIN PHOSPHATASE METHYLESTERASE 1"/>
    <property type="match status" value="1"/>
</dbReference>
<evidence type="ECO:0000313" key="8">
    <source>
        <dbReference type="EMBL" id="CAD5221072.1"/>
    </source>
</evidence>
<keyword evidence="11" id="KW-1185">Reference proteome</keyword>
<evidence type="ECO:0000256" key="3">
    <source>
        <dbReference type="ARBA" id="ARBA00022801"/>
    </source>
</evidence>
<organism evidence="10 12">
    <name type="scientific">Bursaphelenchus xylophilus</name>
    <name type="common">Pinewood nematode worm</name>
    <name type="synonym">Aphelenchoides xylophilus</name>
    <dbReference type="NCBI Taxonomy" id="6326"/>
    <lineage>
        <taxon>Eukaryota</taxon>
        <taxon>Metazoa</taxon>
        <taxon>Ecdysozoa</taxon>
        <taxon>Nematoda</taxon>
        <taxon>Chromadorea</taxon>
        <taxon>Rhabditida</taxon>
        <taxon>Tylenchina</taxon>
        <taxon>Tylenchomorpha</taxon>
        <taxon>Aphelenchoidea</taxon>
        <taxon>Aphelenchoididae</taxon>
        <taxon>Bursaphelenchus</taxon>
    </lineage>
</organism>
<dbReference type="InterPro" id="IPR016812">
    <property type="entry name" value="PPase_methylesterase_euk"/>
</dbReference>
<evidence type="ECO:0000256" key="4">
    <source>
        <dbReference type="ARBA" id="ARBA00049203"/>
    </source>
</evidence>
<accession>A0A1I7SU10</accession>
<dbReference type="PRINTS" id="PR00111">
    <property type="entry name" value="ABHYDROLASE"/>
</dbReference>
<sequence>MISENHTSEKEATTAFRDFSPLEFTDFFDRKLNIELDGESFNVYFKGNEGPVFYLLHGGGYSGLTWAVFVESLTKKVKCRVIAPDLRGHGLTTAEPLDLSSDRQIKDISGIYYKIFESVEKKPPLIVIGHSMGGALAVRAVDANLLPNVQCLAVIDVVEGSAMGNLSLMNQVLRNRPRHFTTFEKAIKWCVDTGMTKNLRAARVSMPSQLVKIEENGKIEYKWRVNLGKTQDFWIGWFKGLSKMFLGCKPVKILLLANVDRLDKELMIGQMQGSFQYEVLHNVGHALHEDSPDKVAEIFANMVKRYQVLFSK</sequence>
<evidence type="ECO:0000313" key="9">
    <source>
        <dbReference type="EMBL" id="CAG9107712.1"/>
    </source>
</evidence>
<evidence type="ECO:0000259" key="7">
    <source>
        <dbReference type="Pfam" id="PF12697"/>
    </source>
</evidence>
<evidence type="ECO:0000256" key="1">
    <source>
        <dbReference type="ARBA" id="ARBA00008645"/>
    </source>
</evidence>